<keyword evidence="2" id="KW-0812">Transmembrane</keyword>
<evidence type="ECO:0000259" key="3">
    <source>
        <dbReference type="Pfam" id="PF02397"/>
    </source>
</evidence>
<feature type="transmembrane region" description="Helical" evidence="2">
    <location>
        <begin position="111"/>
        <end position="135"/>
    </location>
</feature>
<accession>A0A7W5DS32</accession>
<organism evidence="4 5">
    <name type="scientific">Microbacter margulisiae</name>
    <dbReference type="NCBI Taxonomy" id="1350067"/>
    <lineage>
        <taxon>Bacteria</taxon>
        <taxon>Pseudomonadati</taxon>
        <taxon>Bacteroidota</taxon>
        <taxon>Bacteroidia</taxon>
        <taxon>Bacteroidales</taxon>
        <taxon>Porphyromonadaceae</taxon>
        <taxon>Microbacter</taxon>
    </lineage>
</organism>
<sequence length="515" mass="59950">MKIKKLNKERAGFNNPQTIYILVNFGVNFIVFFFVIGVFPFANSNPIKKYIWPFLIYQIIWILLGVSFKKYLSFRKRSIGTFVDQCFKSDFFASTVGIGLVLLFLDLHYSVSFLLVLSCSCLGCELILISLIYAFGEAQLVEVSVVLPNTNTPAINEYPSHPLNAESIETLEILIRKAGGTRLLDFLRINICPFVSSTLYIETASRFNIEKIYGGRYSSIVDFKVINEIREINAFFAAVNDKLPVGGIFIACFETKSQRKRRILGGHPSLDNYLHYGFDFLLRRIGPKLNLTREFYFWITNGTNRVLSKAEVFGRLYYSGFEVISQRKIKGLTYVVAHKNKVPQRDEVLNYSSIIKLKRLGKDGKIITVYKLRTMHPYSEYLQDYIYKHHQLHESGKFNTDIRITTLGRFLRRYWLDELPMMANFLKRDLKLVGVRPLSEHYFNLYSSDIQTQRLRHRPGLLPPYYADMPKTLNEIQASEKRYLDACEKHGTFITDVRYFFKIIYRIIFGQARSR</sequence>
<evidence type="ECO:0000256" key="2">
    <source>
        <dbReference type="SAM" id="Phobius"/>
    </source>
</evidence>
<keyword evidence="2" id="KW-0472">Membrane</keyword>
<dbReference type="Pfam" id="PF02397">
    <property type="entry name" value="Bac_transf"/>
    <property type="match status" value="1"/>
</dbReference>
<evidence type="ECO:0000313" key="4">
    <source>
        <dbReference type="EMBL" id="MBB3188035.1"/>
    </source>
</evidence>
<dbReference type="GO" id="GO:0016780">
    <property type="term" value="F:phosphotransferase activity, for other substituted phosphate groups"/>
    <property type="evidence" value="ECO:0007669"/>
    <property type="project" value="TreeGrafter"/>
</dbReference>
<dbReference type="AlphaFoldDB" id="A0A7W5DS32"/>
<protein>
    <submittedName>
        <fullName evidence="4">Lipopolysaccharide/colanic/teichoic acid biosynthesis glycosyltransferase</fullName>
    </submittedName>
</protein>
<dbReference type="PANTHER" id="PTHR30576:SF0">
    <property type="entry name" value="UNDECAPRENYL-PHOSPHATE N-ACETYLGALACTOSAMINYL 1-PHOSPHATE TRANSFERASE-RELATED"/>
    <property type="match status" value="1"/>
</dbReference>
<dbReference type="Proteomes" id="UP000544222">
    <property type="component" value="Unassembled WGS sequence"/>
</dbReference>
<dbReference type="EMBL" id="JACHYB010000002">
    <property type="protein sequence ID" value="MBB3188035.1"/>
    <property type="molecule type" value="Genomic_DNA"/>
</dbReference>
<comment type="similarity">
    <text evidence="1">Belongs to the bacterial sugar transferase family.</text>
</comment>
<feature type="transmembrane region" description="Helical" evidence="2">
    <location>
        <begin position="21"/>
        <end position="44"/>
    </location>
</feature>
<dbReference type="RefSeq" id="WP_183413828.1">
    <property type="nucleotide sequence ID" value="NZ_JACHYB010000002.1"/>
</dbReference>
<feature type="transmembrane region" description="Helical" evidence="2">
    <location>
        <begin position="50"/>
        <end position="68"/>
    </location>
</feature>
<comment type="caution">
    <text evidence="4">The sequence shown here is derived from an EMBL/GenBank/DDBJ whole genome shotgun (WGS) entry which is preliminary data.</text>
</comment>
<feature type="domain" description="Bacterial sugar transferase" evidence="3">
    <location>
        <begin position="355"/>
        <end position="505"/>
    </location>
</feature>
<evidence type="ECO:0000313" key="5">
    <source>
        <dbReference type="Proteomes" id="UP000544222"/>
    </source>
</evidence>
<evidence type="ECO:0000256" key="1">
    <source>
        <dbReference type="ARBA" id="ARBA00006464"/>
    </source>
</evidence>
<keyword evidence="4" id="KW-0808">Transferase</keyword>
<keyword evidence="2" id="KW-1133">Transmembrane helix</keyword>
<dbReference type="InterPro" id="IPR003362">
    <property type="entry name" value="Bact_transf"/>
</dbReference>
<keyword evidence="5" id="KW-1185">Reference proteome</keyword>
<proteinExistence type="inferred from homology"/>
<dbReference type="PANTHER" id="PTHR30576">
    <property type="entry name" value="COLANIC BIOSYNTHESIS UDP-GLUCOSE LIPID CARRIER TRANSFERASE"/>
    <property type="match status" value="1"/>
</dbReference>
<reference evidence="4 5" key="1">
    <citation type="submission" date="2020-08" db="EMBL/GenBank/DDBJ databases">
        <title>Genomic Encyclopedia of Type Strains, Phase IV (KMG-IV): sequencing the most valuable type-strain genomes for metagenomic binning, comparative biology and taxonomic classification.</title>
        <authorList>
            <person name="Goeker M."/>
        </authorList>
    </citation>
    <scope>NUCLEOTIDE SEQUENCE [LARGE SCALE GENOMIC DNA]</scope>
    <source>
        <strain evidence="4 5">DSM 27471</strain>
    </source>
</reference>
<gene>
    <name evidence="4" type="ORF">FHX64_002233</name>
</gene>
<name>A0A7W5DS32_9PORP</name>